<evidence type="ECO:0000313" key="3">
    <source>
        <dbReference type="EMBL" id="CDW83172.1"/>
    </source>
</evidence>
<gene>
    <name evidence="3" type="primary">Contig963.g1054</name>
    <name evidence="3" type="ORF">STYLEM_12213</name>
</gene>
<dbReference type="InParanoid" id="A0A078APC8"/>
<name>A0A078APC8_STYLE</name>
<feature type="coiled-coil region" evidence="1">
    <location>
        <begin position="173"/>
        <end position="210"/>
    </location>
</feature>
<accession>A0A078APC8</accession>
<feature type="region of interest" description="Disordered" evidence="2">
    <location>
        <begin position="515"/>
        <end position="572"/>
    </location>
</feature>
<proteinExistence type="predicted"/>
<protein>
    <submittedName>
        <fullName evidence="3">Uncharacterized protein</fullName>
    </submittedName>
</protein>
<feature type="region of interest" description="Disordered" evidence="2">
    <location>
        <begin position="1"/>
        <end position="22"/>
    </location>
</feature>
<feature type="region of interest" description="Disordered" evidence="2">
    <location>
        <begin position="615"/>
        <end position="638"/>
    </location>
</feature>
<keyword evidence="4" id="KW-1185">Reference proteome</keyword>
<dbReference type="AlphaFoldDB" id="A0A078APC8"/>
<dbReference type="Proteomes" id="UP000039865">
    <property type="component" value="Unassembled WGS sequence"/>
</dbReference>
<evidence type="ECO:0000256" key="1">
    <source>
        <dbReference type="SAM" id="Coils"/>
    </source>
</evidence>
<evidence type="ECO:0000313" key="4">
    <source>
        <dbReference type="Proteomes" id="UP000039865"/>
    </source>
</evidence>
<feature type="compositionally biased region" description="Polar residues" evidence="2">
    <location>
        <begin position="617"/>
        <end position="627"/>
    </location>
</feature>
<dbReference type="EMBL" id="CCKQ01011603">
    <property type="protein sequence ID" value="CDW83172.1"/>
    <property type="molecule type" value="Genomic_DNA"/>
</dbReference>
<feature type="compositionally biased region" description="Polar residues" evidence="2">
    <location>
        <begin position="527"/>
        <end position="572"/>
    </location>
</feature>
<sequence>MKNLYLEQNRSNNNSPILGNSLTPKNQVSNQLESMRQALNNNSMSKSSVLYIMNGALPNGINNIQQMRANMGEPKVSKFSQSPQIETEVKQQIIEEKKQIQAKQSIDIEQGISDLKKPYVPDFGYKDQITYDLYSLSLQNHKDLFDEKSAVNSGKKGWGIITSYVSSVQAPKFEGVQETIKKLALEKEQQKQQEQKLKDIEQKKKKEANTAQQLKKPFFSNLSSYIIKQHYVYGESKETLELSKAKTKDQKRIDELKRHLADIKQCYKNEKRAMQCIARNRIVEDFNNNHIFGGQQSKPEVSVEMQINQESKYQQGISVYDKNSNQLQFSRRQSKLLGIEMQSSQNISKQNWQKQLKLQDTQKFPYSQDSSQIEKFDGQILDNSSSFIVKNLDKNTRYLMSKIQDIINDKGLKECFELDNLLKQLSSLMSMIINMKYNRISKFFIASNVEDTDLENLKFDLQEFRNNFSAVTPSTCQNSQFRLTLCDSNNNSKLMTGHVPISRWSNLSVGNEYLTKHSSRREKSQRNELNLTQGQSGIFTPSTSVTRMTFSNNMGSNEVNESQEPNQLPNLSQDKLEKDKLIMQIKNRTRLMKEFHNPSETMLKLKRLEKLKEKVLTSRTSNNNSPSLLERYLPYLNK</sequence>
<reference evidence="3 4" key="1">
    <citation type="submission" date="2014-06" db="EMBL/GenBank/DDBJ databases">
        <authorList>
            <person name="Swart Estienne"/>
        </authorList>
    </citation>
    <scope>NUCLEOTIDE SEQUENCE [LARGE SCALE GENOMIC DNA]</scope>
    <source>
        <strain evidence="3 4">130c</strain>
    </source>
</reference>
<keyword evidence="1" id="KW-0175">Coiled coil</keyword>
<organism evidence="3 4">
    <name type="scientific">Stylonychia lemnae</name>
    <name type="common">Ciliate</name>
    <dbReference type="NCBI Taxonomy" id="5949"/>
    <lineage>
        <taxon>Eukaryota</taxon>
        <taxon>Sar</taxon>
        <taxon>Alveolata</taxon>
        <taxon>Ciliophora</taxon>
        <taxon>Intramacronucleata</taxon>
        <taxon>Spirotrichea</taxon>
        <taxon>Stichotrichia</taxon>
        <taxon>Sporadotrichida</taxon>
        <taxon>Oxytrichidae</taxon>
        <taxon>Stylonychinae</taxon>
        <taxon>Stylonychia</taxon>
    </lineage>
</organism>
<evidence type="ECO:0000256" key="2">
    <source>
        <dbReference type="SAM" id="MobiDB-lite"/>
    </source>
</evidence>